<accession>A0AAE3P0I1</accession>
<name>A0AAE3P0I1_9BACT</name>
<comment type="caution">
    <text evidence="1">The sequence shown here is derived from an EMBL/GenBank/DDBJ whole genome shotgun (WGS) entry which is preliminary data.</text>
</comment>
<evidence type="ECO:0000313" key="1">
    <source>
        <dbReference type="EMBL" id="MDF1611844.1"/>
    </source>
</evidence>
<evidence type="ECO:0008006" key="3">
    <source>
        <dbReference type="Google" id="ProtNLM"/>
    </source>
</evidence>
<evidence type="ECO:0000313" key="2">
    <source>
        <dbReference type="Proteomes" id="UP001221302"/>
    </source>
</evidence>
<protein>
    <recommendedName>
        <fullName evidence="3">DUF5683 domain-containing protein</fullName>
    </recommendedName>
</protein>
<dbReference type="EMBL" id="JARGDL010000007">
    <property type="protein sequence ID" value="MDF1611844.1"/>
    <property type="molecule type" value="Genomic_DNA"/>
</dbReference>
<proteinExistence type="predicted"/>
<dbReference type="Proteomes" id="UP001221302">
    <property type="component" value="Unassembled WGS sequence"/>
</dbReference>
<sequence length="315" mass="36876">MKKLFMVRNGIFMEEFFLTLVYKIGFNMKKLLLLMLMITSLNYSQNVCKEYNEKNLSGILYLDSKNVNVKQDENLKTDIHKKSPLLAASLSLAVPGAGQFYSERYLKSAIFLAVELSSIIVGLHYDKKGDDQTNFYQDFADKHWSVERYAKWTLTNATKLNSSINPNDYKVFENGKVNWQELNRLESAIGSYYSHHLPYYGEQQYYELIGKYPQFNVGWDDFGDENTPFEYDPTRKNLTHNFIYYSIERGKANDYYNYAAKAVIVIIVNHFISALDAAWSSHNYNKDLELSFSLEKINQGYSMKYYPQLNLQYKF</sequence>
<dbReference type="RefSeq" id="WP_321535610.1">
    <property type="nucleotide sequence ID" value="NZ_JARGDL010000007.1"/>
</dbReference>
<gene>
    <name evidence="1" type="ORF">P0M35_06760</name>
</gene>
<organism evidence="1 2">
    <name type="scientific">Stygiobacter electus</name>
    <dbReference type="NCBI Taxonomy" id="3032292"/>
    <lineage>
        <taxon>Bacteria</taxon>
        <taxon>Pseudomonadati</taxon>
        <taxon>Ignavibacteriota</taxon>
        <taxon>Ignavibacteria</taxon>
        <taxon>Ignavibacteriales</taxon>
        <taxon>Melioribacteraceae</taxon>
        <taxon>Stygiobacter</taxon>
    </lineage>
</organism>
<keyword evidence="2" id="KW-1185">Reference proteome</keyword>
<reference evidence="1" key="1">
    <citation type="submission" date="2023-03" db="EMBL/GenBank/DDBJ databases">
        <title>Stygiobacter electus gen. nov., sp. nov., facultatively anaerobic thermotolerant bacterium of the class Ignavibacteria from a well of Yessentuki mineral water deposit.</title>
        <authorList>
            <person name="Podosokorskaya O.A."/>
            <person name="Elcheninov A.G."/>
            <person name="Petrova N.F."/>
            <person name="Zavarzina D.G."/>
            <person name="Kublanov I.V."/>
            <person name="Merkel A.Y."/>
        </authorList>
    </citation>
    <scope>NUCLEOTIDE SEQUENCE</scope>
    <source>
        <strain evidence="1">09-Me</strain>
    </source>
</reference>
<dbReference type="AlphaFoldDB" id="A0AAE3P0I1"/>